<keyword evidence="1" id="KW-1133">Transmembrane helix</keyword>
<protein>
    <submittedName>
        <fullName evidence="2">Uncharacterized protein</fullName>
    </submittedName>
</protein>
<name>A0A1M4EIM6_9ACTN</name>
<reference evidence="2" key="1">
    <citation type="submission" date="2016-04" db="EMBL/GenBank/DDBJ databases">
        <authorList>
            <person name="Evans L.H."/>
            <person name="Alamgir A."/>
            <person name="Owens N."/>
            <person name="Weber N.D."/>
            <person name="Virtaneva K."/>
            <person name="Barbian K."/>
            <person name="Babar A."/>
            <person name="Rosenke K."/>
        </authorList>
    </citation>
    <scope>NUCLEOTIDE SEQUENCE</scope>
    <source>
        <strain evidence="2">Nono1</strain>
    </source>
</reference>
<sequence length="199" mass="20985">MDDVLDRHFWIVFPAGALMLGVIPLILLEQALGQPEIWPRVLVGAAIGAGIVAGPTALLLAGPVRRMASGLLALVVSAAVMVAFAMKVPHRRETIPLGDPGRAEGAGTAAMIIVWGAVALLVMGLHGMTWQARGRRHRAWVEECGQDGQYVAVCACGWRGKAARDSSAVFAAAGDHANRVEIAIREQARHRPRPGGTPG</sequence>
<feature type="transmembrane region" description="Helical" evidence="1">
    <location>
        <begin position="68"/>
        <end position="86"/>
    </location>
</feature>
<keyword evidence="1" id="KW-0472">Membrane</keyword>
<evidence type="ECO:0000256" key="1">
    <source>
        <dbReference type="SAM" id="Phobius"/>
    </source>
</evidence>
<evidence type="ECO:0000313" key="2">
    <source>
        <dbReference type="EMBL" id="SBO98666.1"/>
    </source>
</evidence>
<feature type="transmembrane region" description="Helical" evidence="1">
    <location>
        <begin position="9"/>
        <end position="28"/>
    </location>
</feature>
<accession>A0A1M4EIM6</accession>
<keyword evidence="1" id="KW-0812">Transmembrane</keyword>
<proteinExistence type="predicted"/>
<dbReference type="AlphaFoldDB" id="A0A1M4EIM6"/>
<organism evidence="2">
    <name type="scientific">Nonomuraea gerenzanensis</name>
    <dbReference type="NCBI Taxonomy" id="93944"/>
    <lineage>
        <taxon>Bacteria</taxon>
        <taxon>Bacillati</taxon>
        <taxon>Actinomycetota</taxon>
        <taxon>Actinomycetes</taxon>
        <taxon>Streptosporangiales</taxon>
        <taxon>Streptosporangiaceae</taxon>
        <taxon>Nonomuraea</taxon>
    </lineage>
</organism>
<feature type="transmembrane region" description="Helical" evidence="1">
    <location>
        <begin position="40"/>
        <end position="61"/>
    </location>
</feature>
<dbReference type="EMBL" id="LT559118">
    <property type="protein sequence ID" value="SBO98666.1"/>
    <property type="molecule type" value="Genomic_DNA"/>
</dbReference>
<feature type="transmembrane region" description="Helical" evidence="1">
    <location>
        <begin position="106"/>
        <end position="128"/>
    </location>
</feature>
<gene>
    <name evidence="2" type="ORF">BN4615_P8182</name>
</gene>